<name>A0AA35SZG7_GEOBA</name>
<evidence type="ECO:0000256" key="6">
    <source>
        <dbReference type="SAM" id="Phobius"/>
    </source>
</evidence>
<protein>
    <submittedName>
        <fullName evidence="7">Phosphatidylglycerol--prolipoprotein diacylglyceryl transferase</fullName>
    </submittedName>
</protein>
<keyword evidence="5 6" id="KW-0472">Membrane</keyword>
<feature type="transmembrane region" description="Helical" evidence="6">
    <location>
        <begin position="56"/>
        <end position="79"/>
    </location>
</feature>
<dbReference type="GO" id="GO:0042158">
    <property type="term" value="P:lipoprotein biosynthetic process"/>
    <property type="evidence" value="ECO:0007669"/>
    <property type="project" value="InterPro"/>
</dbReference>
<dbReference type="Pfam" id="PF01790">
    <property type="entry name" value="LGT"/>
    <property type="match status" value="1"/>
</dbReference>
<dbReference type="HAMAP" id="MF_01147">
    <property type="entry name" value="Lgt"/>
    <property type="match status" value="1"/>
</dbReference>
<organism evidence="7 8">
    <name type="scientific">Geodia barretti</name>
    <name type="common">Barrett's horny sponge</name>
    <dbReference type="NCBI Taxonomy" id="519541"/>
    <lineage>
        <taxon>Eukaryota</taxon>
        <taxon>Metazoa</taxon>
        <taxon>Porifera</taxon>
        <taxon>Demospongiae</taxon>
        <taxon>Heteroscleromorpha</taxon>
        <taxon>Tetractinellida</taxon>
        <taxon>Astrophorina</taxon>
        <taxon>Geodiidae</taxon>
        <taxon>Geodia</taxon>
    </lineage>
</organism>
<dbReference type="InterPro" id="IPR001640">
    <property type="entry name" value="Lgt"/>
</dbReference>
<feature type="transmembrane region" description="Helical" evidence="6">
    <location>
        <begin position="124"/>
        <end position="144"/>
    </location>
</feature>
<evidence type="ECO:0000256" key="2">
    <source>
        <dbReference type="ARBA" id="ARBA00022679"/>
    </source>
</evidence>
<feature type="transmembrane region" description="Helical" evidence="6">
    <location>
        <begin position="237"/>
        <end position="256"/>
    </location>
</feature>
<evidence type="ECO:0000256" key="1">
    <source>
        <dbReference type="ARBA" id="ARBA00022475"/>
    </source>
</evidence>
<evidence type="ECO:0000313" key="7">
    <source>
        <dbReference type="EMBL" id="CAI8038419.1"/>
    </source>
</evidence>
<dbReference type="GO" id="GO:0008961">
    <property type="term" value="F:phosphatidylglycerol-prolipoprotein diacylglyceryl transferase activity"/>
    <property type="evidence" value="ECO:0007669"/>
    <property type="project" value="InterPro"/>
</dbReference>
<sequence>MITYPEIDPVALDLGILQIRWYGVAYFAGIVGAIVLGRVRASTSLSPISKTQVTDLILYIALGAILGGRIGYSLFYHFLHYITNPIDIFKIWEGGMSFHGGLLGAAAGGLIFSRKFKVSFIRLADFASPLCAIGFFFGRIANFINQELWGRPTEVAWGMIFPVDPLQLARHPSQLYEAALEGVALFAILWLYSSKPKATGAVTGLFLTCYGAFRIFVELFREPDAVPGFIISDWGTMGQVLSVPLIIFGISLYFLAQKNTFASK</sequence>
<evidence type="ECO:0000256" key="3">
    <source>
        <dbReference type="ARBA" id="ARBA00022692"/>
    </source>
</evidence>
<dbReference type="PANTHER" id="PTHR30589">
    <property type="entry name" value="PROLIPOPROTEIN DIACYLGLYCERYL TRANSFERASE"/>
    <property type="match status" value="1"/>
</dbReference>
<keyword evidence="2 7" id="KW-0808">Transferase</keyword>
<dbReference type="PANTHER" id="PTHR30589:SF0">
    <property type="entry name" value="PHOSPHATIDYLGLYCEROL--PROLIPOPROTEIN DIACYLGLYCERYL TRANSFERASE"/>
    <property type="match status" value="1"/>
</dbReference>
<keyword evidence="4 6" id="KW-1133">Transmembrane helix</keyword>
<dbReference type="PROSITE" id="PS01311">
    <property type="entry name" value="LGT"/>
    <property type="match status" value="1"/>
</dbReference>
<gene>
    <name evidence="7" type="ORF">GBAR_LOCUS21424</name>
</gene>
<evidence type="ECO:0000313" key="8">
    <source>
        <dbReference type="Proteomes" id="UP001174909"/>
    </source>
</evidence>
<feature type="transmembrane region" description="Helical" evidence="6">
    <location>
        <begin position="91"/>
        <end position="112"/>
    </location>
</feature>
<reference evidence="7" key="1">
    <citation type="submission" date="2023-03" db="EMBL/GenBank/DDBJ databases">
        <authorList>
            <person name="Steffen K."/>
            <person name="Cardenas P."/>
        </authorList>
    </citation>
    <scope>NUCLEOTIDE SEQUENCE</scope>
</reference>
<dbReference type="AlphaFoldDB" id="A0AA35SZG7"/>
<comment type="caution">
    <text evidence="7">The sequence shown here is derived from an EMBL/GenBank/DDBJ whole genome shotgun (WGS) entry which is preliminary data.</text>
</comment>
<keyword evidence="3 6" id="KW-0812">Transmembrane</keyword>
<feature type="transmembrane region" description="Helical" evidence="6">
    <location>
        <begin position="199"/>
        <end position="217"/>
    </location>
</feature>
<dbReference type="EMBL" id="CASHTH010002987">
    <property type="protein sequence ID" value="CAI8038419.1"/>
    <property type="molecule type" value="Genomic_DNA"/>
</dbReference>
<dbReference type="Proteomes" id="UP001174909">
    <property type="component" value="Unassembled WGS sequence"/>
</dbReference>
<accession>A0AA35SZG7</accession>
<keyword evidence="1" id="KW-1003">Cell membrane</keyword>
<keyword evidence="8" id="KW-1185">Reference proteome</keyword>
<feature type="transmembrane region" description="Helical" evidence="6">
    <location>
        <begin position="175"/>
        <end position="192"/>
    </location>
</feature>
<proteinExistence type="inferred from homology"/>
<evidence type="ECO:0000256" key="4">
    <source>
        <dbReference type="ARBA" id="ARBA00022989"/>
    </source>
</evidence>
<feature type="transmembrane region" description="Helical" evidence="6">
    <location>
        <begin position="19"/>
        <end position="36"/>
    </location>
</feature>
<evidence type="ECO:0000256" key="5">
    <source>
        <dbReference type="ARBA" id="ARBA00023136"/>
    </source>
</evidence>
<dbReference type="GO" id="GO:0005886">
    <property type="term" value="C:plasma membrane"/>
    <property type="evidence" value="ECO:0007669"/>
    <property type="project" value="InterPro"/>
</dbReference>
<dbReference type="NCBIfam" id="TIGR00544">
    <property type="entry name" value="lgt"/>
    <property type="match status" value="1"/>
</dbReference>